<sequence length="505" mass="57732">MDGRNSTEEQPRDEEAEEITSNSVPVDVEELIQSMGSQLHGLPKLNTDSACCSIFRVSQLITDSDVHAQSYQPRTVSIGPFHRGKPRLKAMEEHKWRFLARAIARTGVGLDRLIKEVKVLEKQARASYSEAIPTPKDKRNEFLEMLVLDGIFVIEILRAFSNVVPFNKGDLLRSMQWMRFRLRDDFLCLENQIPYIVLQKLYQLTEMKGREWLPRGSMPTLSQTAFHLFKISDETGRDPETICNALGCDFEGLHLLDLVRKSYLPKPKPKVSASGNRPSGAENVSPVSGSSGETPKVINIPSISKLRRAGIEVKLRDNQDTKRSFLPVDFKRGVIWMPLLELDDTMCAILLNFIAFEQCYEGTDRRMSEYAKFLDCLIDTHEDVDLLCEAEILRHHFGSQREVAEFVNRLGMAAAVDNTKSYLRDVYVGVDEHYKNKLKRCEYKLHVYLAEVRDTHFRSPWTALSLLAALILLALTVAQTFYTIYPYYHPHEEKHSIAPPPKPYP</sequence>
<dbReference type="PANTHER" id="PTHR31170">
    <property type="entry name" value="BNAC04G53230D PROTEIN"/>
    <property type="match status" value="1"/>
</dbReference>
<keyword evidence="4" id="KW-1185">Reference proteome</keyword>
<accession>A0A9P1DYB7</accession>
<keyword evidence="2" id="KW-0472">Membrane</keyword>
<comment type="caution">
    <text evidence="3">The sequence shown here is derived from an EMBL/GenBank/DDBJ whole genome shotgun (WGS) entry which is preliminary data.</text>
</comment>
<evidence type="ECO:0000313" key="4">
    <source>
        <dbReference type="Proteomes" id="UP001152484"/>
    </source>
</evidence>
<evidence type="ECO:0000313" key="3">
    <source>
        <dbReference type="EMBL" id="CAH9060120.1"/>
    </source>
</evidence>
<name>A0A9P1DYB7_CUSEU</name>
<protein>
    <submittedName>
        <fullName evidence="3">Uncharacterized protein</fullName>
    </submittedName>
</protein>
<dbReference type="PANTHER" id="PTHR31170:SF25">
    <property type="entry name" value="BNAA09G04570D PROTEIN"/>
    <property type="match status" value="1"/>
</dbReference>
<feature type="transmembrane region" description="Helical" evidence="2">
    <location>
        <begin position="461"/>
        <end position="485"/>
    </location>
</feature>
<feature type="region of interest" description="Disordered" evidence="1">
    <location>
        <begin position="1"/>
        <end position="24"/>
    </location>
</feature>
<feature type="region of interest" description="Disordered" evidence="1">
    <location>
        <begin position="268"/>
        <end position="296"/>
    </location>
</feature>
<evidence type="ECO:0000256" key="1">
    <source>
        <dbReference type="SAM" id="MobiDB-lite"/>
    </source>
</evidence>
<dbReference type="Pfam" id="PF03140">
    <property type="entry name" value="DUF247"/>
    <property type="match status" value="1"/>
</dbReference>
<keyword evidence="2" id="KW-1133">Transmembrane helix</keyword>
<keyword evidence="2" id="KW-0812">Transmembrane</keyword>
<gene>
    <name evidence="3" type="ORF">CEURO_LOCUS1521</name>
</gene>
<reference evidence="3" key="1">
    <citation type="submission" date="2022-07" db="EMBL/GenBank/DDBJ databases">
        <authorList>
            <person name="Macas J."/>
            <person name="Novak P."/>
            <person name="Neumann P."/>
        </authorList>
    </citation>
    <scope>NUCLEOTIDE SEQUENCE</scope>
</reference>
<dbReference type="InterPro" id="IPR004158">
    <property type="entry name" value="DUF247_pln"/>
</dbReference>
<dbReference type="AlphaFoldDB" id="A0A9P1DYB7"/>
<evidence type="ECO:0000256" key="2">
    <source>
        <dbReference type="SAM" id="Phobius"/>
    </source>
</evidence>
<dbReference type="OrthoDB" id="672127at2759"/>
<dbReference type="EMBL" id="CAMAPE010000004">
    <property type="protein sequence ID" value="CAH9060120.1"/>
    <property type="molecule type" value="Genomic_DNA"/>
</dbReference>
<organism evidence="3 4">
    <name type="scientific">Cuscuta europaea</name>
    <name type="common">European dodder</name>
    <dbReference type="NCBI Taxonomy" id="41803"/>
    <lineage>
        <taxon>Eukaryota</taxon>
        <taxon>Viridiplantae</taxon>
        <taxon>Streptophyta</taxon>
        <taxon>Embryophyta</taxon>
        <taxon>Tracheophyta</taxon>
        <taxon>Spermatophyta</taxon>
        <taxon>Magnoliopsida</taxon>
        <taxon>eudicotyledons</taxon>
        <taxon>Gunneridae</taxon>
        <taxon>Pentapetalae</taxon>
        <taxon>asterids</taxon>
        <taxon>lamiids</taxon>
        <taxon>Solanales</taxon>
        <taxon>Convolvulaceae</taxon>
        <taxon>Cuscuteae</taxon>
        <taxon>Cuscuta</taxon>
        <taxon>Cuscuta subgen. Cuscuta</taxon>
    </lineage>
</organism>
<feature type="compositionally biased region" description="Basic and acidic residues" evidence="1">
    <location>
        <begin position="1"/>
        <end position="10"/>
    </location>
</feature>
<proteinExistence type="predicted"/>
<dbReference type="Proteomes" id="UP001152484">
    <property type="component" value="Unassembled WGS sequence"/>
</dbReference>